<evidence type="ECO:0000256" key="2">
    <source>
        <dbReference type="SAM" id="Phobius"/>
    </source>
</evidence>
<dbReference type="GO" id="GO:0008028">
    <property type="term" value="F:monocarboxylic acid transmembrane transporter activity"/>
    <property type="evidence" value="ECO:0007669"/>
    <property type="project" value="TreeGrafter"/>
</dbReference>
<feature type="transmembrane region" description="Helical" evidence="2">
    <location>
        <begin position="76"/>
        <end position="96"/>
    </location>
</feature>
<evidence type="ECO:0000259" key="3">
    <source>
        <dbReference type="PROSITE" id="PS50850"/>
    </source>
</evidence>
<dbReference type="PROSITE" id="PS50850">
    <property type="entry name" value="MFS"/>
    <property type="match status" value="1"/>
</dbReference>
<feature type="transmembrane region" description="Helical" evidence="2">
    <location>
        <begin position="362"/>
        <end position="382"/>
    </location>
</feature>
<keyword evidence="2" id="KW-1133">Transmembrane helix</keyword>
<keyword evidence="2" id="KW-0472">Membrane</keyword>
<feature type="transmembrane region" description="Helical" evidence="2">
    <location>
        <begin position="134"/>
        <end position="153"/>
    </location>
</feature>
<dbReference type="Proteomes" id="UP001347796">
    <property type="component" value="Unassembled WGS sequence"/>
</dbReference>
<name>A0AAN8K736_PATCE</name>
<feature type="transmembrane region" description="Helical" evidence="2">
    <location>
        <begin position="449"/>
        <end position="467"/>
    </location>
</feature>
<dbReference type="EMBL" id="JAZGQO010000001">
    <property type="protein sequence ID" value="KAK6196126.1"/>
    <property type="molecule type" value="Genomic_DNA"/>
</dbReference>
<dbReference type="Pfam" id="PF07690">
    <property type="entry name" value="MFS_1"/>
    <property type="match status" value="1"/>
</dbReference>
<dbReference type="AlphaFoldDB" id="A0AAN8K736"/>
<organism evidence="4 5">
    <name type="scientific">Patella caerulea</name>
    <name type="common">Rayed Mediterranean limpet</name>
    <dbReference type="NCBI Taxonomy" id="87958"/>
    <lineage>
        <taxon>Eukaryota</taxon>
        <taxon>Metazoa</taxon>
        <taxon>Spiralia</taxon>
        <taxon>Lophotrochozoa</taxon>
        <taxon>Mollusca</taxon>
        <taxon>Gastropoda</taxon>
        <taxon>Patellogastropoda</taxon>
        <taxon>Patelloidea</taxon>
        <taxon>Patellidae</taxon>
        <taxon>Patella</taxon>
    </lineage>
</organism>
<sequence>MSDVTPWAWVVLAASFGSMFFNSAFFAVGVIHIALIEKYPDVDVGTIAWLGSLYSSMFALTVFVGSIVINLFNARTCVMLSGVLTLVGFTLSSFVTDIKLLFFTYSLIAGSGQAMSFAGSMVIIGYYFKGKTGIATGIATSGSGLCTFVFPPLTQYFVDTYGLSGAFLFLGGLGFQSAVCGSLMRPTKFEKRSKSFSVNICRRQPPKKNPVDKKGDISCYDIVSNKSFSLNNINQQFRKNHLDDKTAESGSNKLLYLSSSCGQLPKKNPLENSVGMSPGYAIGSSKTLFLNSSKGKLPKKDPVDKQDQMSSRFLTEKVILFTSAPTWLLFMSSAAFHMALSTVFLFLPDYFKHLGSSSQESAFILSIAGITGIFSRVLLGFLASTVDTAVVYGSTFGIMGVITFFVKFMNSLGSKIAYTALLGFYTGGSWALQYTLLVTIVGLKNASTGYGIMMFFSGMGYLLGPPFGEMMVVWFNDYYYAFVFAGLCFLVAAGTGLLIRPKINKQHVLSVINIEDSENENFITEPEKQIITSLSEETLNLLNKKISPV</sequence>
<dbReference type="GO" id="GO:0016020">
    <property type="term" value="C:membrane"/>
    <property type="evidence" value="ECO:0007669"/>
    <property type="project" value="UniProtKB-SubCell"/>
</dbReference>
<dbReference type="PANTHER" id="PTHR11360">
    <property type="entry name" value="MONOCARBOXYLATE TRANSPORTER"/>
    <property type="match status" value="1"/>
</dbReference>
<feature type="transmembrane region" description="Helical" evidence="2">
    <location>
        <begin position="165"/>
        <end position="184"/>
    </location>
</feature>
<feature type="transmembrane region" description="Helical" evidence="2">
    <location>
        <begin position="102"/>
        <end position="127"/>
    </location>
</feature>
<reference evidence="4 5" key="1">
    <citation type="submission" date="2024-01" db="EMBL/GenBank/DDBJ databases">
        <title>The genome of the rayed Mediterranean limpet Patella caerulea (Linnaeus, 1758).</title>
        <authorList>
            <person name="Anh-Thu Weber A."/>
            <person name="Halstead-Nussloch G."/>
        </authorList>
    </citation>
    <scope>NUCLEOTIDE SEQUENCE [LARGE SCALE GENOMIC DNA]</scope>
    <source>
        <strain evidence="4">AATW-2023a</strain>
        <tissue evidence="4">Whole specimen</tissue>
    </source>
</reference>
<dbReference type="InterPro" id="IPR011701">
    <property type="entry name" value="MFS"/>
</dbReference>
<dbReference type="InterPro" id="IPR050327">
    <property type="entry name" value="Proton-linked_MCT"/>
</dbReference>
<feature type="transmembrane region" description="Helical" evidence="2">
    <location>
        <begin position="479"/>
        <end position="499"/>
    </location>
</feature>
<evidence type="ECO:0000313" key="4">
    <source>
        <dbReference type="EMBL" id="KAK6196126.1"/>
    </source>
</evidence>
<comment type="caution">
    <text evidence="4">The sequence shown here is derived from an EMBL/GenBank/DDBJ whole genome shotgun (WGS) entry which is preliminary data.</text>
</comment>
<gene>
    <name evidence="4" type="ORF">SNE40_001412</name>
</gene>
<proteinExistence type="predicted"/>
<dbReference type="Gene3D" id="1.20.1250.20">
    <property type="entry name" value="MFS general substrate transporter like domains"/>
    <property type="match status" value="2"/>
</dbReference>
<dbReference type="SUPFAM" id="SSF103473">
    <property type="entry name" value="MFS general substrate transporter"/>
    <property type="match status" value="1"/>
</dbReference>
<dbReference type="PANTHER" id="PTHR11360:SF284">
    <property type="entry name" value="EG:103B4.3 PROTEIN-RELATED"/>
    <property type="match status" value="1"/>
</dbReference>
<keyword evidence="5" id="KW-1185">Reference proteome</keyword>
<protein>
    <recommendedName>
        <fullName evidence="3">Major facilitator superfamily (MFS) profile domain-containing protein</fullName>
    </recommendedName>
</protein>
<feature type="transmembrane region" description="Helical" evidence="2">
    <location>
        <begin position="318"/>
        <end position="347"/>
    </location>
</feature>
<accession>A0AAN8K736</accession>
<comment type="subcellular location">
    <subcellularLocation>
        <location evidence="1">Membrane</location>
        <topology evidence="1">Multi-pass membrane protein</topology>
    </subcellularLocation>
</comment>
<evidence type="ECO:0000256" key="1">
    <source>
        <dbReference type="ARBA" id="ARBA00004141"/>
    </source>
</evidence>
<keyword evidence="2" id="KW-0812">Transmembrane</keyword>
<feature type="domain" description="Major facilitator superfamily (MFS) profile" evidence="3">
    <location>
        <begin position="10"/>
        <end position="504"/>
    </location>
</feature>
<evidence type="ECO:0000313" key="5">
    <source>
        <dbReference type="Proteomes" id="UP001347796"/>
    </source>
</evidence>
<feature type="transmembrane region" description="Helical" evidence="2">
    <location>
        <begin position="389"/>
        <end position="410"/>
    </location>
</feature>
<dbReference type="InterPro" id="IPR036259">
    <property type="entry name" value="MFS_trans_sf"/>
</dbReference>
<feature type="transmembrane region" description="Helical" evidence="2">
    <location>
        <begin position="416"/>
        <end position="437"/>
    </location>
</feature>
<feature type="transmembrane region" description="Helical" evidence="2">
    <location>
        <begin position="7"/>
        <end position="35"/>
    </location>
</feature>
<feature type="transmembrane region" description="Helical" evidence="2">
    <location>
        <begin position="47"/>
        <end position="69"/>
    </location>
</feature>
<dbReference type="InterPro" id="IPR020846">
    <property type="entry name" value="MFS_dom"/>
</dbReference>